<proteinExistence type="predicted"/>
<comment type="caution">
    <text evidence="2">The sequence shown here is derived from an EMBL/GenBank/DDBJ whole genome shotgun (WGS) entry which is preliminary data.</text>
</comment>
<gene>
    <name evidence="2" type="ORF">RU08_23895</name>
</gene>
<reference evidence="2 3" key="1">
    <citation type="submission" date="2014-12" db="EMBL/GenBank/DDBJ databases">
        <title>16Stimator: statistical estimation of ribosomal gene copy numbers from draft genome assemblies.</title>
        <authorList>
            <person name="Perisin M.A."/>
            <person name="Vetter M."/>
            <person name="Gilbert J.A."/>
            <person name="Bergelson J."/>
        </authorList>
    </citation>
    <scope>NUCLEOTIDE SEQUENCE [LARGE SCALE GENOMIC DNA]</scope>
    <source>
        <strain evidence="2 3">MEJ086</strain>
    </source>
</reference>
<organism evidence="2 3">
    <name type="scientific">Pseudomonas fulva</name>
    <dbReference type="NCBI Taxonomy" id="47880"/>
    <lineage>
        <taxon>Bacteria</taxon>
        <taxon>Pseudomonadati</taxon>
        <taxon>Pseudomonadota</taxon>
        <taxon>Gammaproteobacteria</taxon>
        <taxon>Pseudomonadales</taxon>
        <taxon>Pseudomonadaceae</taxon>
        <taxon>Pseudomonas</taxon>
    </lineage>
</organism>
<sequence>MNPSPIAALVLVAVIGLTTAGCDVAEESAQKLTDKAEQAVQDIAREAVSDTLNAFNEQIDQVQKSTSELLGQPEDEAGKDQPERDAEKPSPSFKEGVET</sequence>
<feature type="compositionally biased region" description="Basic and acidic residues" evidence="1">
    <location>
        <begin position="76"/>
        <end position="88"/>
    </location>
</feature>
<accession>A0A0D0IA07</accession>
<dbReference type="EMBL" id="JXQW01000108">
    <property type="protein sequence ID" value="KIP89697.1"/>
    <property type="molecule type" value="Genomic_DNA"/>
</dbReference>
<feature type="region of interest" description="Disordered" evidence="1">
    <location>
        <begin position="64"/>
        <end position="99"/>
    </location>
</feature>
<evidence type="ECO:0000313" key="2">
    <source>
        <dbReference type="EMBL" id="KIP89697.1"/>
    </source>
</evidence>
<dbReference type="AlphaFoldDB" id="A0A0D0IA07"/>
<evidence type="ECO:0000256" key="1">
    <source>
        <dbReference type="SAM" id="MobiDB-lite"/>
    </source>
</evidence>
<name>A0A0D0IA07_9PSED</name>
<protein>
    <submittedName>
        <fullName evidence="2">Lipoprotein</fullName>
    </submittedName>
</protein>
<keyword evidence="2" id="KW-0449">Lipoprotein</keyword>
<evidence type="ECO:0000313" key="3">
    <source>
        <dbReference type="Proteomes" id="UP000032068"/>
    </source>
</evidence>
<dbReference type="RefSeq" id="WP_042556379.1">
    <property type="nucleotide sequence ID" value="NZ_JXQW01000108.1"/>
</dbReference>
<dbReference type="Proteomes" id="UP000032068">
    <property type="component" value="Unassembled WGS sequence"/>
</dbReference>